<evidence type="ECO:0000313" key="2">
    <source>
        <dbReference type="EMBL" id="KAF2107170.1"/>
    </source>
</evidence>
<keyword evidence="3" id="KW-1185">Reference proteome</keyword>
<name>A0A6A5YJM8_9PLEO</name>
<feature type="region of interest" description="Disordered" evidence="1">
    <location>
        <begin position="198"/>
        <end position="221"/>
    </location>
</feature>
<gene>
    <name evidence="2" type="ORF">BDV96DRAFT_306784</name>
</gene>
<organism evidence="2 3">
    <name type="scientific">Lophiotrema nucula</name>
    <dbReference type="NCBI Taxonomy" id="690887"/>
    <lineage>
        <taxon>Eukaryota</taxon>
        <taxon>Fungi</taxon>
        <taxon>Dikarya</taxon>
        <taxon>Ascomycota</taxon>
        <taxon>Pezizomycotina</taxon>
        <taxon>Dothideomycetes</taxon>
        <taxon>Pleosporomycetidae</taxon>
        <taxon>Pleosporales</taxon>
        <taxon>Lophiotremataceae</taxon>
        <taxon>Lophiotrema</taxon>
    </lineage>
</organism>
<evidence type="ECO:0000313" key="3">
    <source>
        <dbReference type="Proteomes" id="UP000799770"/>
    </source>
</evidence>
<reference evidence="2" key="1">
    <citation type="journal article" date="2020" name="Stud. Mycol.">
        <title>101 Dothideomycetes genomes: a test case for predicting lifestyles and emergence of pathogens.</title>
        <authorList>
            <person name="Haridas S."/>
            <person name="Albert R."/>
            <person name="Binder M."/>
            <person name="Bloem J."/>
            <person name="Labutti K."/>
            <person name="Salamov A."/>
            <person name="Andreopoulos B."/>
            <person name="Baker S."/>
            <person name="Barry K."/>
            <person name="Bills G."/>
            <person name="Bluhm B."/>
            <person name="Cannon C."/>
            <person name="Castanera R."/>
            <person name="Culley D."/>
            <person name="Daum C."/>
            <person name="Ezra D."/>
            <person name="Gonzalez J."/>
            <person name="Henrissat B."/>
            <person name="Kuo A."/>
            <person name="Liang C."/>
            <person name="Lipzen A."/>
            <person name="Lutzoni F."/>
            <person name="Magnuson J."/>
            <person name="Mondo S."/>
            <person name="Nolan M."/>
            <person name="Ohm R."/>
            <person name="Pangilinan J."/>
            <person name="Park H.-J."/>
            <person name="Ramirez L."/>
            <person name="Alfaro M."/>
            <person name="Sun H."/>
            <person name="Tritt A."/>
            <person name="Yoshinaga Y."/>
            <person name="Zwiers L.-H."/>
            <person name="Turgeon B."/>
            <person name="Goodwin S."/>
            <person name="Spatafora J."/>
            <person name="Crous P."/>
            <person name="Grigoriev I."/>
        </authorList>
    </citation>
    <scope>NUCLEOTIDE SEQUENCE</scope>
    <source>
        <strain evidence="2">CBS 627.86</strain>
    </source>
</reference>
<dbReference type="AlphaFoldDB" id="A0A6A5YJM8"/>
<sequence length="221" mass="24861">MPGDDDAERAADADTVDADGQLIGNRTFYVSSRHSVRPEFGQGIHGTLASVFRASECAASIANNLTFKALLEFGLCDREIGHLIFAKSGPKGLNLLRYAYDCGGRGMRMRDMFRQLPRVADWTIFSMAFCGKDDPTKETRPCITCGWHVCNECRVHVLYQKLLGPNWSFTWDDQYGLYGFVFLDPEPRIIWSPKTHEHSDSDWVRAGNDQTRNDADEAGID</sequence>
<proteinExistence type="predicted"/>
<dbReference type="Proteomes" id="UP000799770">
    <property type="component" value="Unassembled WGS sequence"/>
</dbReference>
<dbReference type="EMBL" id="ML977356">
    <property type="protein sequence ID" value="KAF2107170.1"/>
    <property type="molecule type" value="Genomic_DNA"/>
</dbReference>
<evidence type="ECO:0000256" key="1">
    <source>
        <dbReference type="SAM" id="MobiDB-lite"/>
    </source>
</evidence>
<dbReference type="OrthoDB" id="3678990at2759"/>
<accession>A0A6A5YJM8</accession>
<protein>
    <submittedName>
        <fullName evidence="2">Uncharacterized protein</fullName>
    </submittedName>
</protein>